<name>A0A0L6VKQ9_9BASI</name>
<dbReference type="VEuPathDB" id="FungiDB:VP01_1510g4"/>
<evidence type="ECO:0000256" key="1">
    <source>
        <dbReference type="SAM" id="MobiDB-lite"/>
    </source>
</evidence>
<comment type="caution">
    <text evidence="2">The sequence shown here is derived from an EMBL/GenBank/DDBJ whole genome shotgun (WGS) entry which is preliminary data.</text>
</comment>
<feature type="compositionally biased region" description="Polar residues" evidence="1">
    <location>
        <begin position="18"/>
        <end position="34"/>
    </location>
</feature>
<dbReference type="AlphaFoldDB" id="A0A0L6VKQ9"/>
<feature type="compositionally biased region" description="Polar residues" evidence="1">
    <location>
        <begin position="162"/>
        <end position="178"/>
    </location>
</feature>
<reference evidence="2 3" key="1">
    <citation type="submission" date="2015-08" db="EMBL/GenBank/DDBJ databases">
        <title>Next Generation Sequencing and Analysis of the Genome of Puccinia sorghi L Schw, the Causal Agent of Maize Common Rust.</title>
        <authorList>
            <person name="Rochi L."/>
            <person name="Burguener G."/>
            <person name="Darino M."/>
            <person name="Turjanski A."/>
            <person name="Kreff E."/>
            <person name="Dieguez M.J."/>
            <person name="Sacco F."/>
        </authorList>
    </citation>
    <scope>NUCLEOTIDE SEQUENCE [LARGE SCALE GENOMIC DNA]</scope>
    <source>
        <strain evidence="2 3">RO10H11247</strain>
    </source>
</reference>
<feature type="region of interest" description="Disordered" evidence="1">
    <location>
        <begin position="18"/>
        <end position="48"/>
    </location>
</feature>
<evidence type="ECO:0000313" key="2">
    <source>
        <dbReference type="EMBL" id="KNZ60720.1"/>
    </source>
</evidence>
<protein>
    <submittedName>
        <fullName evidence="2">Uncharacterized protein</fullName>
    </submittedName>
</protein>
<organism evidence="2 3">
    <name type="scientific">Puccinia sorghi</name>
    <dbReference type="NCBI Taxonomy" id="27349"/>
    <lineage>
        <taxon>Eukaryota</taxon>
        <taxon>Fungi</taxon>
        <taxon>Dikarya</taxon>
        <taxon>Basidiomycota</taxon>
        <taxon>Pucciniomycotina</taxon>
        <taxon>Pucciniomycetes</taxon>
        <taxon>Pucciniales</taxon>
        <taxon>Pucciniaceae</taxon>
        <taxon>Puccinia</taxon>
    </lineage>
</organism>
<dbReference type="Proteomes" id="UP000037035">
    <property type="component" value="Unassembled WGS sequence"/>
</dbReference>
<evidence type="ECO:0000313" key="3">
    <source>
        <dbReference type="Proteomes" id="UP000037035"/>
    </source>
</evidence>
<proteinExistence type="predicted"/>
<keyword evidence="3" id="KW-1185">Reference proteome</keyword>
<sequence>MLPARERLTRYCKLALKSSQGNSSPSLTQAPSSDSRSELPKEGLAGRVTSSEFRSVRNASCTSLNRNLHESGLKTTKLLYDRPVFYFCSSWSQSLFPSSTSPNNNPPIFLALTSPAFKNWEQLASPGAFKWKDNYSRCFELTHKLKSQTGAEAGGNYPSWENPGNSQRELQDHNTVSC</sequence>
<accession>A0A0L6VKQ9</accession>
<dbReference type="EMBL" id="LAVV01005676">
    <property type="protein sequence ID" value="KNZ60720.1"/>
    <property type="molecule type" value="Genomic_DNA"/>
</dbReference>
<feature type="region of interest" description="Disordered" evidence="1">
    <location>
        <begin position="150"/>
        <end position="178"/>
    </location>
</feature>
<gene>
    <name evidence="2" type="ORF">VP01_1510g4</name>
</gene>
<dbReference type="OrthoDB" id="5768718at2759"/>